<dbReference type="OrthoDB" id="424012at2759"/>
<dbReference type="GO" id="GO:0008270">
    <property type="term" value="F:zinc ion binding"/>
    <property type="evidence" value="ECO:0007669"/>
    <property type="project" value="UniProtKB-KW"/>
</dbReference>
<dbReference type="AlphaFoldDB" id="A0A158Q4I5"/>
<feature type="compositionally biased region" description="Low complexity" evidence="2">
    <location>
        <begin position="1"/>
        <end position="10"/>
    </location>
</feature>
<name>A0A158Q4I5_DRAME</name>
<dbReference type="SUPFAM" id="SSF57850">
    <property type="entry name" value="RING/U-box"/>
    <property type="match status" value="1"/>
</dbReference>
<evidence type="ECO:0000256" key="1">
    <source>
        <dbReference type="PROSITE-ProRule" id="PRU00502"/>
    </source>
</evidence>
<dbReference type="STRING" id="318479.A0A158Q4I5"/>
<dbReference type="Proteomes" id="UP000274756">
    <property type="component" value="Unassembled WGS sequence"/>
</dbReference>
<dbReference type="PANTHER" id="PTHR47665">
    <property type="entry name" value="HISTONE DEACETYLASE-LIKE PROTEIN"/>
    <property type="match status" value="1"/>
</dbReference>
<dbReference type="Proteomes" id="UP000038040">
    <property type="component" value="Unplaced"/>
</dbReference>
<sequence length="167" mass="18717">MSSGESSSESETFEVRPLPPDYIGSLSSSESDDDFDRNSSTSEPNRSQPFTNCSHLHMVCQVPSGAFDSFGPCAVCSRSAENWICITCYIINCSNNVLNHAFTHFCHTNHPLALDLRNIRVWCFYCREFIKNSAVLTMKRIANLSRYGEDLSQELIDDESTINASLI</sequence>
<gene>
    <name evidence="4" type="ORF">DME_LOCUS551</name>
</gene>
<dbReference type="SMART" id="SM00290">
    <property type="entry name" value="ZnF_UBP"/>
    <property type="match status" value="1"/>
</dbReference>
<dbReference type="Gene3D" id="3.30.40.10">
    <property type="entry name" value="Zinc/RING finger domain, C3HC4 (zinc finger)"/>
    <property type="match status" value="1"/>
</dbReference>
<dbReference type="InterPro" id="IPR001607">
    <property type="entry name" value="Znf_UBP"/>
</dbReference>
<keyword evidence="1" id="KW-0863">Zinc-finger</keyword>
<evidence type="ECO:0000256" key="2">
    <source>
        <dbReference type="SAM" id="MobiDB-lite"/>
    </source>
</evidence>
<dbReference type="PROSITE" id="PS50271">
    <property type="entry name" value="ZF_UBP"/>
    <property type="match status" value="1"/>
</dbReference>
<evidence type="ECO:0000313" key="6">
    <source>
        <dbReference type="Proteomes" id="UP000274756"/>
    </source>
</evidence>
<reference evidence="7" key="1">
    <citation type="submission" date="2016-04" db="UniProtKB">
        <authorList>
            <consortium name="WormBaseParasite"/>
        </authorList>
    </citation>
    <scope>IDENTIFICATION</scope>
</reference>
<dbReference type="EMBL" id="UYYG01000004">
    <property type="protein sequence ID" value="VDN50578.1"/>
    <property type="molecule type" value="Genomic_DNA"/>
</dbReference>
<evidence type="ECO:0000313" key="5">
    <source>
        <dbReference type="Proteomes" id="UP000038040"/>
    </source>
</evidence>
<dbReference type="PANTHER" id="PTHR47665:SF1">
    <property type="entry name" value="HISTONE DEACETYLASE-LIKE PROTEIN"/>
    <property type="match status" value="1"/>
</dbReference>
<evidence type="ECO:0000259" key="3">
    <source>
        <dbReference type="PROSITE" id="PS50271"/>
    </source>
</evidence>
<evidence type="ECO:0000313" key="4">
    <source>
        <dbReference type="EMBL" id="VDN50578.1"/>
    </source>
</evidence>
<feature type="domain" description="UBP-type" evidence="3">
    <location>
        <begin position="51"/>
        <end position="152"/>
    </location>
</feature>
<keyword evidence="1" id="KW-0862">Zinc</keyword>
<keyword evidence="1" id="KW-0479">Metal-binding</keyword>
<dbReference type="InterPro" id="IPR013083">
    <property type="entry name" value="Znf_RING/FYVE/PHD"/>
</dbReference>
<dbReference type="Pfam" id="PF02148">
    <property type="entry name" value="zf-UBP"/>
    <property type="match status" value="1"/>
</dbReference>
<dbReference type="WBParaSite" id="DME_0000493001-mRNA-1">
    <property type="protein sequence ID" value="DME_0000493001-mRNA-1"/>
    <property type="gene ID" value="DME_0000493001"/>
</dbReference>
<accession>A0A158Q4I5</accession>
<evidence type="ECO:0000313" key="7">
    <source>
        <dbReference type="WBParaSite" id="DME_0000493001-mRNA-1"/>
    </source>
</evidence>
<keyword evidence="6" id="KW-1185">Reference proteome</keyword>
<organism evidence="5 7">
    <name type="scientific">Dracunculus medinensis</name>
    <name type="common">Guinea worm</name>
    <dbReference type="NCBI Taxonomy" id="318479"/>
    <lineage>
        <taxon>Eukaryota</taxon>
        <taxon>Metazoa</taxon>
        <taxon>Ecdysozoa</taxon>
        <taxon>Nematoda</taxon>
        <taxon>Chromadorea</taxon>
        <taxon>Rhabditida</taxon>
        <taxon>Spirurina</taxon>
        <taxon>Dracunculoidea</taxon>
        <taxon>Dracunculidae</taxon>
        <taxon>Dracunculus</taxon>
    </lineage>
</organism>
<feature type="region of interest" description="Disordered" evidence="2">
    <location>
        <begin position="1"/>
        <end position="47"/>
    </location>
</feature>
<protein>
    <submittedName>
        <fullName evidence="7">UBP-type domain-containing protein</fullName>
    </submittedName>
</protein>
<reference evidence="4 6" key="2">
    <citation type="submission" date="2018-11" db="EMBL/GenBank/DDBJ databases">
        <authorList>
            <consortium name="Pathogen Informatics"/>
        </authorList>
    </citation>
    <scope>NUCLEOTIDE SEQUENCE [LARGE SCALE GENOMIC DNA]</scope>
</reference>
<proteinExistence type="predicted"/>